<reference evidence="1" key="1">
    <citation type="journal article" date="2020" name="Stud. Mycol.">
        <title>101 Dothideomycetes genomes: a test case for predicting lifestyles and emergence of pathogens.</title>
        <authorList>
            <person name="Haridas S."/>
            <person name="Albert R."/>
            <person name="Binder M."/>
            <person name="Bloem J."/>
            <person name="Labutti K."/>
            <person name="Salamov A."/>
            <person name="Andreopoulos B."/>
            <person name="Baker S."/>
            <person name="Barry K."/>
            <person name="Bills G."/>
            <person name="Bluhm B."/>
            <person name="Cannon C."/>
            <person name="Castanera R."/>
            <person name="Culley D."/>
            <person name="Daum C."/>
            <person name="Ezra D."/>
            <person name="Gonzalez J."/>
            <person name="Henrissat B."/>
            <person name="Kuo A."/>
            <person name="Liang C."/>
            <person name="Lipzen A."/>
            <person name="Lutzoni F."/>
            <person name="Magnuson J."/>
            <person name="Mondo S."/>
            <person name="Nolan M."/>
            <person name="Ohm R."/>
            <person name="Pangilinan J."/>
            <person name="Park H.-J."/>
            <person name="Ramirez L."/>
            <person name="Alfaro M."/>
            <person name="Sun H."/>
            <person name="Tritt A."/>
            <person name="Yoshinaga Y."/>
            <person name="Zwiers L.-H."/>
            <person name="Turgeon B."/>
            <person name="Goodwin S."/>
            <person name="Spatafora J."/>
            <person name="Crous P."/>
            <person name="Grigoriev I."/>
        </authorList>
    </citation>
    <scope>NUCLEOTIDE SEQUENCE</scope>
    <source>
        <strain evidence="1">CBS 627.86</strain>
    </source>
</reference>
<sequence length="98" mass="11141">MTTILLPQIFVPVESIKLGRLVTSVYHPHQDYDDPSFSPALVPTINIRARYGKELKDRPTTWHNNNCSTAPCEAFLSQYFTSKVTPPAKKHLIMLEIT</sequence>
<proteinExistence type="predicted"/>
<keyword evidence="2" id="KW-1185">Reference proteome</keyword>
<dbReference type="Proteomes" id="UP000799770">
    <property type="component" value="Unassembled WGS sequence"/>
</dbReference>
<name>A0A6A5YGF9_9PLEO</name>
<dbReference type="AlphaFoldDB" id="A0A6A5YGF9"/>
<accession>A0A6A5YGF9</accession>
<organism evidence="1 2">
    <name type="scientific">Lophiotrema nucula</name>
    <dbReference type="NCBI Taxonomy" id="690887"/>
    <lineage>
        <taxon>Eukaryota</taxon>
        <taxon>Fungi</taxon>
        <taxon>Dikarya</taxon>
        <taxon>Ascomycota</taxon>
        <taxon>Pezizomycotina</taxon>
        <taxon>Dothideomycetes</taxon>
        <taxon>Pleosporomycetidae</taxon>
        <taxon>Pleosporales</taxon>
        <taxon>Lophiotremataceae</taxon>
        <taxon>Lophiotrema</taxon>
    </lineage>
</organism>
<dbReference type="EMBL" id="ML977386">
    <property type="protein sequence ID" value="KAF2105271.1"/>
    <property type="molecule type" value="Genomic_DNA"/>
</dbReference>
<protein>
    <submittedName>
        <fullName evidence="1">Uncharacterized protein</fullName>
    </submittedName>
</protein>
<gene>
    <name evidence="1" type="ORF">BDV96DRAFT_592770</name>
</gene>
<evidence type="ECO:0000313" key="2">
    <source>
        <dbReference type="Proteomes" id="UP000799770"/>
    </source>
</evidence>
<evidence type="ECO:0000313" key="1">
    <source>
        <dbReference type="EMBL" id="KAF2105271.1"/>
    </source>
</evidence>
<dbReference type="OrthoDB" id="5410365at2759"/>